<dbReference type="Proteomes" id="UP000243468">
    <property type="component" value="Unassembled WGS sequence"/>
</dbReference>
<dbReference type="Pfam" id="PF04480">
    <property type="entry name" value="DUF559"/>
    <property type="match status" value="1"/>
</dbReference>
<dbReference type="GO" id="GO:0004519">
    <property type="term" value="F:endonuclease activity"/>
    <property type="evidence" value="ECO:0007669"/>
    <property type="project" value="UniProtKB-KW"/>
</dbReference>
<dbReference type="InterPro" id="IPR011335">
    <property type="entry name" value="Restrct_endonuc-II-like"/>
</dbReference>
<dbReference type="CDD" id="cd01038">
    <property type="entry name" value="Endonuclease_DUF559"/>
    <property type="match status" value="1"/>
</dbReference>
<proteinExistence type="predicted"/>
<dbReference type="STRING" id="1226327.SAMN05421732_101706"/>
<keyword evidence="3" id="KW-1185">Reference proteome</keyword>
<keyword evidence="2" id="KW-0255">Endonuclease</keyword>
<gene>
    <name evidence="2" type="ORF">SAMN05421732_101706</name>
</gene>
<dbReference type="EMBL" id="FMYO01000001">
    <property type="protein sequence ID" value="SDB89398.1"/>
    <property type="molecule type" value="Genomic_DNA"/>
</dbReference>
<dbReference type="PANTHER" id="PTHR38590">
    <property type="entry name" value="BLL0828 PROTEIN"/>
    <property type="match status" value="1"/>
</dbReference>
<organism evidence="2 3">
    <name type="scientific">Acinetobacter kookii</name>
    <dbReference type="NCBI Taxonomy" id="1226327"/>
    <lineage>
        <taxon>Bacteria</taxon>
        <taxon>Pseudomonadati</taxon>
        <taxon>Pseudomonadota</taxon>
        <taxon>Gammaproteobacteria</taxon>
        <taxon>Moraxellales</taxon>
        <taxon>Moraxellaceae</taxon>
        <taxon>Acinetobacter</taxon>
    </lineage>
</organism>
<dbReference type="RefSeq" id="WP_092818748.1">
    <property type="nucleotide sequence ID" value="NZ_BAABKJ010000005.1"/>
</dbReference>
<dbReference type="InterPro" id="IPR007569">
    <property type="entry name" value="DUF559"/>
</dbReference>
<dbReference type="Gene3D" id="3.40.960.10">
    <property type="entry name" value="VSR Endonuclease"/>
    <property type="match status" value="1"/>
</dbReference>
<keyword evidence="2" id="KW-0540">Nuclease</keyword>
<keyword evidence="2" id="KW-0378">Hydrolase</keyword>
<dbReference type="OrthoDB" id="9798754at2"/>
<protein>
    <submittedName>
        <fullName evidence="2">Very-short-patch-repair endonuclease</fullName>
    </submittedName>
</protein>
<reference evidence="3" key="1">
    <citation type="submission" date="2016-09" db="EMBL/GenBank/DDBJ databases">
        <authorList>
            <person name="Varghese N."/>
            <person name="Submissions S."/>
        </authorList>
    </citation>
    <scope>NUCLEOTIDE SEQUENCE [LARGE SCALE GENOMIC DNA]</scope>
    <source>
        <strain evidence="3">ANC 4667</strain>
    </source>
</reference>
<evidence type="ECO:0000259" key="1">
    <source>
        <dbReference type="Pfam" id="PF04480"/>
    </source>
</evidence>
<sequence>MKAYNKNLKQASRDLRNNMTEAEKLLWSKLRDKQILGLQFYRQKPILNYIVDFYCPAANLVIECDGSQHYTEEGLEADQVRDEALAQLELRVLRFDNGQVMGQFDVVVEQIFQVIQNKSPSCET</sequence>
<dbReference type="InterPro" id="IPR047216">
    <property type="entry name" value="Endonuclease_DUF559_bact"/>
</dbReference>
<dbReference type="PANTHER" id="PTHR38590:SF1">
    <property type="entry name" value="BLL0828 PROTEIN"/>
    <property type="match status" value="1"/>
</dbReference>
<name>A0A1G6H5K5_9GAMM</name>
<evidence type="ECO:0000313" key="3">
    <source>
        <dbReference type="Proteomes" id="UP000243468"/>
    </source>
</evidence>
<feature type="domain" description="DUF559" evidence="1">
    <location>
        <begin position="7"/>
        <end position="116"/>
    </location>
</feature>
<accession>A0A1G6H5K5</accession>
<dbReference type="AlphaFoldDB" id="A0A1G6H5K5"/>
<dbReference type="SUPFAM" id="SSF52980">
    <property type="entry name" value="Restriction endonuclease-like"/>
    <property type="match status" value="1"/>
</dbReference>
<evidence type="ECO:0000313" key="2">
    <source>
        <dbReference type="EMBL" id="SDB89398.1"/>
    </source>
</evidence>